<gene>
    <name evidence="1" type="ORF">ILYODFUR_001767</name>
</gene>
<accession>A0ABV0UZF2</accession>
<name>A0ABV0UZF2_9TELE</name>
<sequence length="107" mass="12343">MVSPAPPLRYQTFPVVLDEVCTHCSRDYGPLLHTDLLQILQVSGRSLGNTNFQLPPKIFDWVRFWRLARPQDLEMFLMEPLLSCPGCVFRVVVMLEDPATTYLQCPY</sequence>
<dbReference type="EMBL" id="JAHRIQ010092762">
    <property type="protein sequence ID" value="MEQ2250530.1"/>
    <property type="molecule type" value="Genomic_DNA"/>
</dbReference>
<organism evidence="1 2">
    <name type="scientific">Ilyodon furcidens</name>
    <name type="common">goldbreast splitfin</name>
    <dbReference type="NCBI Taxonomy" id="33524"/>
    <lineage>
        <taxon>Eukaryota</taxon>
        <taxon>Metazoa</taxon>
        <taxon>Chordata</taxon>
        <taxon>Craniata</taxon>
        <taxon>Vertebrata</taxon>
        <taxon>Euteleostomi</taxon>
        <taxon>Actinopterygii</taxon>
        <taxon>Neopterygii</taxon>
        <taxon>Teleostei</taxon>
        <taxon>Neoteleostei</taxon>
        <taxon>Acanthomorphata</taxon>
        <taxon>Ovalentaria</taxon>
        <taxon>Atherinomorphae</taxon>
        <taxon>Cyprinodontiformes</taxon>
        <taxon>Goodeidae</taxon>
        <taxon>Ilyodon</taxon>
    </lineage>
</organism>
<proteinExistence type="predicted"/>
<evidence type="ECO:0000313" key="1">
    <source>
        <dbReference type="EMBL" id="MEQ2250530.1"/>
    </source>
</evidence>
<protein>
    <submittedName>
        <fullName evidence="1">Uncharacterized protein</fullName>
    </submittedName>
</protein>
<reference evidence="1 2" key="1">
    <citation type="submission" date="2021-06" db="EMBL/GenBank/DDBJ databases">
        <authorList>
            <person name="Palmer J.M."/>
        </authorList>
    </citation>
    <scope>NUCLEOTIDE SEQUENCE [LARGE SCALE GENOMIC DNA]</scope>
    <source>
        <strain evidence="2">if_2019</strain>
        <tissue evidence="1">Muscle</tissue>
    </source>
</reference>
<evidence type="ECO:0000313" key="2">
    <source>
        <dbReference type="Proteomes" id="UP001482620"/>
    </source>
</evidence>
<comment type="caution">
    <text evidence="1">The sequence shown here is derived from an EMBL/GenBank/DDBJ whole genome shotgun (WGS) entry which is preliminary data.</text>
</comment>
<keyword evidence="2" id="KW-1185">Reference proteome</keyword>
<dbReference type="Proteomes" id="UP001482620">
    <property type="component" value="Unassembled WGS sequence"/>
</dbReference>